<dbReference type="Proteomes" id="UP000087171">
    <property type="component" value="Chromosome Ca1"/>
</dbReference>
<dbReference type="PANTHER" id="PTHR36326">
    <property type="entry name" value="PROTEIN POLLENLESS 3-LIKE 2"/>
    <property type="match status" value="1"/>
</dbReference>
<dbReference type="PANTHER" id="PTHR36326:SF4">
    <property type="entry name" value="PROTEIN POLLENLESS 3-LIKE 1"/>
    <property type="match status" value="1"/>
</dbReference>
<dbReference type="InterPro" id="IPR013105">
    <property type="entry name" value="TPR_2"/>
</dbReference>
<dbReference type="RefSeq" id="XP_004486472.1">
    <property type="nucleotide sequence ID" value="XM_004486415.3"/>
</dbReference>
<dbReference type="PaxDb" id="3827-XP_004486472.1"/>
<dbReference type="Pfam" id="PF07719">
    <property type="entry name" value="TPR_2"/>
    <property type="match status" value="1"/>
</dbReference>
<keyword evidence="2" id="KW-0677">Repeat</keyword>
<evidence type="ECO:0000256" key="2">
    <source>
        <dbReference type="ARBA" id="ARBA00022737"/>
    </source>
</evidence>
<keyword evidence="9" id="KW-1185">Reference proteome</keyword>
<evidence type="ECO:0000313" key="10">
    <source>
        <dbReference type="RefSeq" id="XP_004486472.1"/>
    </source>
</evidence>
<dbReference type="InterPro" id="IPR019734">
    <property type="entry name" value="TPR_rpt"/>
</dbReference>
<feature type="compositionally biased region" description="Polar residues" evidence="8">
    <location>
        <begin position="367"/>
        <end position="404"/>
    </location>
</feature>
<evidence type="ECO:0000256" key="6">
    <source>
        <dbReference type="ARBA" id="ARBA00025750"/>
    </source>
</evidence>
<evidence type="ECO:0000256" key="7">
    <source>
        <dbReference type="PROSITE-ProRule" id="PRU00339"/>
    </source>
</evidence>
<dbReference type="AlphaFoldDB" id="A0A1S2XAS7"/>
<dbReference type="GeneID" id="101501939"/>
<feature type="compositionally biased region" description="Polar residues" evidence="8">
    <location>
        <begin position="296"/>
        <end position="319"/>
    </location>
</feature>
<sequence>MTFERNSPAVRYVTPPPSSWKSRPLRSPTMPFSERKKSPASVHKDDLFHVIHKVPAGDSPYVKAKQVQLVDKDPGRAISLFWAAINAGDRVESALKDMALVMKQLNRSDEAIEAIKSFRHLCPSDSQESLDNILVELYKRSGRVDEEIDMLHHKLKQIEDGMTFVGRTTKQARSQGKKIQITAEQEISRILGNLAWAYLQKGDYKVAEEHYRKALSFEVDRNKQCNLAICLMQMNKITEARFLLQAVTTATKNRKMDDSFVKSYERATQMLQEMESTTSSVDSLKEKGDKFKETQRFSSGKSMSQYSTPNSENLNGKNSDTVKSRTENWSLTSDADESRHSHARRRLYESPDPSKVPFAKPKRPSWGFNNGYQRESWRDNNNSDPIHSFGSSPNEIIKPNSTQNDFLPNVNSTWRTTRTVEDTAIVKYGPTIKVNQGDKTIVFGSGSIIHTSNTEAAMKFTNNDNKSATNLHDMVVNGANEFAASVNTDQNQGNEKPIQKKSWADMVEEEQTDEYEFFNFDGLNHGAHVFGDENSNSNIVYQPPLWSHSHQTEGLNQKLELLNLRDGYNASVNPTVRRSLFNDSELTKERDSFFGEEKLTRRTRLQVFQDITPS</sequence>
<dbReference type="SUPFAM" id="SSF48452">
    <property type="entry name" value="TPR-like"/>
    <property type="match status" value="1"/>
</dbReference>
<dbReference type="Gene3D" id="1.25.40.10">
    <property type="entry name" value="Tetratricopeptide repeat domain"/>
    <property type="match status" value="1"/>
</dbReference>
<evidence type="ECO:0000256" key="4">
    <source>
        <dbReference type="ARBA" id="ARBA00023054"/>
    </source>
</evidence>
<keyword evidence="4" id="KW-0175">Coiled coil</keyword>
<comment type="subcellular location">
    <subcellularLocation>
        <location evidence="1">Nucleus</location>
    </subcellularLocation>
</comment>
<dbReference type="KEGG" id="cam:101501939"/>
<evidence type="ECO:0000313" key="9">
    <source>
        <dbReference type="Proteomes" id="UP000087171"/>
    </source>
</evidence>
<feature type="region of interest" description="Disordered" evidence="8">
    <location>
        <begin position="1"/>
        <end position="38"/>
    </location>
</feature>
<protein>
    <submittedName>
        <fullName evidence="10">Protein POLLENLESS 3</fullName>
    </submittedName>
</protein>
<comment type="similarity">
    <text evidence="6">Belongs to the MS5 protein family.</text>
</comment>
<evidence type="ECO:0000256" key="8">
    <source>
        <dbReference type="SAM" id="MobiDB-lite"/>
    </source>
</evidence>
<dbReference type="OrthoDB" id="1620277at2759"/>
<organism evidence="9 10">
    <name type="scientific">Cicer arietinum</name>
    <name type="common">Chickpea</name>
    <name type="synonym">Garbanzo</name>
    <dbReference type="NCBI Taxonomy" id="3827"/>
    <lineage>
        <taxon>Eukaryota</taxon>
        <taxon>Viridiplantae</taxon>
        <taxon>Streptophyta</taxon>
        <taxon>Embryophyta</taxon>
        <taxon>Tracheophyta</taxon>
        <taxon>Spermatophyta</taxon>
        <taxon>Magnoliopsida</taxon>
        <taxon>eudicotyledons</taxon>
        <taxon>Gunneridae</taxon>
        <taxon>Pentapetalae</taxon>
        <taxon>rosids</taxon>
        <taxon>fabids</taxon>
        <taxon>Fabales</taxon>
        <taxon>Fabaceae</taxon>
        <taxon>Papilionoideae</taxon>
        <taxon>50 kb inversion clade</taxon>
        <taxon>NPAAA clade</taxon>
        <taxon>Hologalegina</taxon>
        <taxon>IRL clade</taxon>
        <taxon>Cicereae</taxon>
        <taxon>Cicer</taxon>
    </lineage>
</organism>
<gene>
    <name evidence="10" type="primary">LOC101501939</name>
</gene>
<feature type="compositionally biased region" description="Basic and acidic residues" evidence="8">
    <location>
        <begin position="283"/>
        <end position="295"/>
    </location>
</feature>
<evidence type="ECO:0000256" key="1">
    <source>
        <dbReference type="ARBA" id="ARBA00004123"/>
    </source>
</evidence>
<dbReference type="PROSITE" id="PS50005">
    <property type="entry name" value="TPR"/>
    <property type="match status" value="1"/>
</dbReference>
<evidence type="ECO:0000256" key="3">
    <source>
        <dbReference type="ARBA" id="ARBA00022803"/>
    </source>
</evidence>
<reference evidence="9" key="1">
    <citation type="journal article" date="2013" name="Nat. Biotechnol.">
        <title>Draft genome sequence of chickpea (Cicer arietinum) provides a resource for trait improvement.</title>
        <authorList>
            <person name="Varshney R.K."/>
            <person name="Song C."/>
            <person name="Saxena R.K."/>
            <person name="Azam S."/>
            <person name="Yu S."/>
            <person name="Sharpe A.G."/>
            <person name="Cannon S."/>
            <person name="Baek J."/>
            <person name="Rosen B.D."/>
            <person name="Tar'an B."/>
            <person name="Millan T."/>
            <person name="Zhang X."/>
            <person name="Ramsay L.D."/>
            <person name="Iwata A."/>
            <person name="Wang Y."/>
            <person name="Nelson W."/>
            <person name="Farmer A.D."/>
            <person name="Gaur P.M."/>
            <person name="Soderlund C."/>
            <person name="Penmetsa R.V."/>
            <person name="Xu C."/>
            <person name="Bharti A.K."/>
            <person name="He W."/>
            <person name="Winter P."/>
            <person name="Zhao S."/>
            <person name="Hane J.K."/>
            <person name="Carrasquilla-Garcia N."/>
            <person name="Condie J.A."/>
            <person name="Upadhyaya H.D."/>
            <person name="Luo M.C."/>
            <person name="Thudi M."/>
            <person name="Gowda C.L."/>
            <person name="Singh N.P."/>
            <person name="Lichtenzveig J."/>
            <person name="Gali K.K."/>
            <person name="Rubio J."/>
            <person name="Nadarajan N."/>
            <person name="Dolezel J."/>
            <person name="Bansal K.C."/>
            <person name="Xu X."/>
            <person name="Edwards D."/>
            <person name="Zhang G."/>
            <person name="Kahl G."/>
            <person name="Gil J."/>
            <person name="Singh K.B."/>
            <person name="Datta S.K."/>
            <person name="Jackson S.A."/>
            <person name="Wang J."/>
            <person name="Cook D.R."/>
        </authorList>
    </citation>
    <scope>NUCLEOTIDE SEQUENCE [LARGE SCALE GENOMIC DNA]</scope>
    <source>
        <strain evidence="9">cv. CDC Frontier</strain>
    </source>
</reference>
<keyword evidence="5" id="KW-0539">Nucleus</keyword>
<dbReference type="SMART" id="SM00028">
    <property type="entry name" value="TPR"/>
    <property type="match status" value="2"/>
</dbReference>
<feature type="region of interest" description="Disordered" evidence="8">
    <location>
        <begin position="272"/>
        <end position="404"/>
    </location>
</feature>
<dbReference type="InterPro" id="IPR044961">
    <property type="entry name" value="MS5/SDI1"/>
</dbReference>
<dbReference type="STRING" id="3827.A0A1S2XAS7"/>
<keyword evidence="3 7" id="KW-0802">TPR repeat</keyword>
<dbReference type="InterPro" id="IPR011990">
    <property type="entry name" value="TPR-like_helical_dom_sf"/>
</dbReference>
<accession>A0A1S2XAS7</accession>
<name>A0A1S2XAS7_CICAR</name>
<evidence type="ECO:0000256" key="5">
    <source>
        <dbReference type="ARBA" id="ARBA00023242"/>
    </source>
</evidence>
<proteinExistence type="inferred from homology"/>
<reference evidence="10" key="2">
    <citation type="submission" date="2025-08" db="UniProtKB">
        <authorList>
            <consortium name="RefSeq"/>
        </authorList>
    </citation>
    <scope>IDENTIFICATION</scope>
    <source>
        <tissue evidence="10">Etiolated seedlings</tissue>
    </source>
</reference>
<dbReference type="GO" id="GO:0005634">
    <property type="term" value="C:nucleus"/>
    <property type="evidence" value="ECO:0007669"/>
    <property type="project" value="UniProtKB-SubCell"/>
</dbReference>
<feature type="repeat" description="TPR" evidence="7">
    <location>
        <begin position="188"/>
        <end position="221"/>
    </location>
</feature>
<dbReference type="eggNOG" id="ENOG502QQBN">
    <property type="taxonomic scope" value="Eukaryota"/>
</dbReference>
<feature type="compositionally biased region" description="Polar residues" evidence="8">
    <location>
        <begin position="272"/>
        <end position="282"/>
    </location>
</feature>